<proteinExistence type="predicted"/>
<feature type="region of interest" description="Disordered" evidence="1">
    <location>
        <begin position="1"/>
        <end position="26"/>
    </location>
</feature>
<sequence>MPCPSRHSGSPTTTWEGAQAAPLGESWQRCRHPAEFRRKVLDLVNAGRPVRQIAHHLGISEQTLHVRRRQHLIDIGQLPGPTREDRVEPVTARRRIAELEAEPAAHRRATELMGKVVPPEDASRPSR</sequence>
<comment type="caution">
    <text evidence="2">The sequence shown here is derived from an EMBL/GenBank/DDBJ whole genome shotgun (WGS) entry which is preliminary data.</text>
</comment>
<dbReference type="InterPro" id="IPR002514">
    <property type="entry name" value="Transposase_8"/>
</dbReference>
<dbReference type="Proteomes" id="UP001596180">
    <property type="component" value="Unassembled WGS sequence"/>
</dbReference>
<dbReference type="EMBL" id="JBHSOA010000129">
    <property type="protein sequence ID" value="MFC5856637.1"/>
    <property type="molecule type" value="Genomic_DNA"/>
</dbReference>
<accession>A0ABW1E851</accession>
<gene>
    <name evidence="2" type="ORF">ACFPZI_34275</name>
</gene>
<dbReference type="Gene3D" id="1.10.10.60">
    <property type="entry name" value="Homeodomain-like"/>
    <property type="match status" value="1"/>
</dbReference>
<dbReference type="SUPFAM" id="SSF46689">
    <property type="entry name" value="Homeodomain-like"/>
    <property type="match status" value="1"/>
</dbReference>
<feature type="region of interest" description="Disordered" evidence="1">
    <location>
        <begin position="103"/>
        <end position="127"/>
    </location>
</feature>
<evidence type="ECO:0000313" key="3">
    <source>
        <dbReference type="Proteomes" id="UP001596180"/>
    </source>
</evidence>
<dbReference type="InterPro" id="IPR009057">
    <property type="entry name" value="Homeodomain-like_sf"/>
</dbReference>
<dbReference type="RefSeq" id="WP_381371068.1">
    <property type="nucleotide sequence ID" value="NZ_JBHSOA010000129.1"/>
</dbReference>
<evidence type="ECO:0000256" key="1">
    <source>
        <dbReference type="SAM" id="MobiDB-lite"/>
    </source>
</evidence>
<organism evidence="2 3">
    <name type="scientific">Streptomyces chlorus</name>
    <dbReference type="NCBI Taxonomy" id="887452"/>
    <lineage>
        <taxon>Bacteria</taxon>
        <taxon>Bacillati</taxon>
        <taxon>Actinomycetota</taxon>
        <taxon>Actinomycetes</taxon>
        <taxon>Kitasatosporales</taxon>
        <taxon>Streptomycetaceae</taxon>
        <taxon>Streptomyces</taxon>
    </lineage>
</organism>
<protein>
    <submittedName>
        <fullName evidence="2">Transposase</fullName>
    </submittedName>
</protein>
<keyword evidence="3" id="KW-1185">Reference proteome</keyword>
<feature type="compositionally biased region" description="Polar residues" evidence="1">
    <location>
        <begin position="7"/>
        <end position="16"/>
    </location>
</feature>
<name>A0ABW1E851_9ACTN</name>
<dbReference type="Pfam" id="PF01527">
    <property type="entry name" value="HTH_Tnp_1"/>
    <property type="match status" value="1"/>
</dbReference>
<evidence type="ECO:0000313" key="2">
    <source>
        <dbReference type="EMBL" id="MFC5856637.1"/>
    </source>
</evidence>
<reference evidence="3" key="1">
    <citation type="journal article" date="2019" name="Int. J. Syst. Evol. Microbiol.">
        <title>The Global Catalogue of Microorganisms (GCM) 10K type strain sequencing project: providing services to taxonomists for standard genome sequencing and annotation.</title>
        <authorList>
            <consortium name="The Broad Institute Genomics Platform"/>
            <consortium name="The Broad Institute Genome Sequencing Center for Infectious Disease"/>
            <person name="Wu L."/>
            <person name="Ma J."/>
        </authorList>
    </citation>
    <scope>NUCLEOTIDE SEQUENCE [LARGE SCALE GENOMIC DNA]</scope>
    <source>
        <strain evidence="3">JCM 10411</strain>
    </source>
</reference>